<keyword evidence="1" id="KW-0732">Signal</keyword>
<reference evidence="4 5" key="1">
    <citation type="submission" date="2020-07" db="EMBL/GenBank/DDBJ databases">
        <authorList>
            <person name="Sun Q."/>
        </authorList>
    </citation>
    <scope>NUCLEOTIDE SEQUENCE [LARGE SCALE GENOMIC DNA]</scope>
    <source>
        <strain evidence="3 4">WYCCWR 11290</strain>
        <strain evidence="2 5">WYCCWR 11317</strain>
    </source>
</reference>
<dbReference type="AlphaFoldDB" id="A0A7Z0U8S0"/>
<dbReference type="EMBL" id="JACCPJ010000001">
    <property type="protein sequence ID" value="NZD60252.1"/>
    <property type="molecule type" value="Genomic_DNA"/>
</dbReference>
<comment type="caution">
    <text evidence="3">The sequence shown here is derived from an EMBL/GenBank/DDBJ whole genome shotgun (WGS) entry which is preliminary data.</text>
</comment>
<name>A0A7Z0U8S0_9HYPH</name>
<evidence type="ECO:0000313" key="3">
    <source>
        <dbReference type="EMBL" id="NZD60252.1"/>
    </source>
</evidence>
<dbReference type="Proteomes" id="UP000532162">
    <property type="component" value="Unassembled WGS sequence"/>
</dbReference>
<evidence type="ECO:0000313" key="4">
    <source>
        <dbReference type="Proteomes" id="UP000532162"/>
    </source>
</evidence>
<dbReference type="Proteomes" id="UP000539787">
    <property type="component" value="Unassembled WGS sequence"/>
</dbReference>
<proteinExistence type="predicted"/>
<feature type="signal peptide" evidence="1">
    <location>
        <begin position="1"/>
        <end position="32"/>
    </location>
</feature>
<dbReference type="EMBL" id="JACGBJ010000028">
    <property type="protein sequence ID" value="MBA5806082.1"/>
    <property type="molecule type" value="Genomic_DNA"/>
</dbReference>
<evidence type="ECO:0000256" key="1">
    <source>
        <dbReference type="SAM" id="SignalP"/>
    </source>
</evidence>
<evidence type="ECO:0000313" key="2">
    <source>
        <dbReference type="EMBL" id="MBA5806082.1"/>
    </source>
</evidence>
<feature type="chain" id="PRO_5031002063" evidence="1">
    <location>
        <begin position="33"/>
        <end position="153"/>
    </location>
</feature>
<sequence length="153" mass="16479">MCATHSLHKENPMLKFLLALSMGVFCVSPLQAGDVTPVTQSCQPGAKQAQCERWVTDIKKAVQLAYKGDHGAQVTVAFCLSTGCHGAVAIDRVASCSWHLVIANSGSTTVLDSSNTRNTCRPMTAAEKDEARALASDLVQKIYKRPLVKTDQM</sequence>
<accession>A0A7Z0U8S0</accession>
<organism evidence="3 4">
    <name type="scientific">Rhizobium changzhiense</name>
    <dbReference type="NCBI Taxonomy" id="2692317"/>
    <lineage>
        <taxon>Bacteria</taxon>
        <taxon>Pseudomonadati</taxon>
        <taxon>Pseudomonadota</taxon>
        <taxon>Alphaproteobacteria</taxon>
        <taxon>Hyphomicrobiales</taxon>
        <taxon>Rhizobiaceae</taxon>
        <taxon>Rhizobium/Agrobacterium group</taxon>
        <taxon>Rhizobium</taxon>
    </lineage>
</organism>
<evidence type="ECO:0000313" key="5">
    <source>
        <dbReference type="Proteomes" id="UP000539787"/>
    </source>
</evidence>
<gene>
    <name evidence="3" type="ORF">HX900_03870</name>
    <name evidence="2" type="ORF">HX902_31180</name>
</gene>
<keyword evidence="5" id="KW-1185">Reference proteome</keyword>
<protein>
    <submittedName>
        <fullName evidence="3">Uncharacterized protein</fullName>
    </submittedName>
</protein>